<dbReference type="AlphaFoldDB" id="A0A9D1KTQ8"/>
<reference evidence="1" key="2">
    <citation type="journal article" date="2021" name="PeerJ">
        <title>Extensive microbial diversity within the chicken gut microbiome revealed by metagenomics and culture.</title>
        <authorList>
            <person name="Gilroy R."/>
            <person name="Ravi A."/>
            <person name="Getino M."/>
            <person name="Pursley I."/>
            <person name="Horton D.L."/>
            <person name="Alikhan N.F."/>
            <person name="Baker D."/>
            <person name="Gharbi K."/>
            <person name="Hall N."/>
            <person name="Watson M."/>
            <person name="Adriaenssens E.M."/>
            <person name="Foster-Nyarko E."/>
            <person name="Jarju S."/>
            <person name="Secka A."/>
            <person name="Antonio M."/>
            <person name="Oren A."/>
            <person name="Chaudhuri R.R."/>
            <person name="La Ragione R."/>
            <person name="Hildebrand F."/>
            <person name="Pallen M.J."/>
        </authorList>
    </citation>
    <scope>NUCLEOTIDE SEQUENCE</scope>
    <source>
        <strain evidence="1">1383</strain>
    </source>
</reference>
<evidence type="ECO:0000313" key="2">
    <source>
        <dbReference type="Proteomes" id="UP000824161"/>
    </source>
</evidence>
<dbReference type="EMBL" id="DVLY01000125">
    <property type="protein sequence ID" value="HIT98208.1"/>
    <property type="molecule type" value="Genomic_DNA"/>
</dbReference>
<organism evidence="1 2">
    <name type="scientific">Candidatus Merdimorpha stercoravium</name>
    <dbReference type="NCBI Taxonomy" id="2840863"/>
    <lineage>
        <taxon>Bacteria</taxon>
        <taxon>Pseudomonadati</taxon>
        <taxon>Bacteroidota</taxon>
        <taxon>Flavobacteriia</taxon>
        <taxon>Flavobacteriales</taxon>
        <taxon>Candidatus Merdimorpha</taxon>
    </lineage>
</organism>
<proteinExistence type="predicted"/>
<dbReference type="Proteomes" id="UP000824161">
    <property type="component" value="Unassembled WGS sequence"/>
</dbReference>
<reference evidence="1" key="1">
    <citation type="submission" date="2020-10" db="EMBL/GenBank/DDBJ databases">
        <authorList>
            <person name="Gilroy R."/>
        </authorList>
    </citation>
    <scope>NUCLEOTIDE SEQUENCE</scope>
    <source>
        <strain evidence="1">1383</strain>
    </source>
</reference>
<sequence>MRLRDRMAQYGLSETSLEVVNVSDPAGAKEREKISAASFMSYYRGNARENHRKDSLIAVLQSELSQRRREELPVSKIAAEVYALFPEVDSLSVARSSVASPSEAGASTPVLLVVLYSRQGMEKGHAEKVETWLKERLEVARIELFIRR</sequence>
<name>A0A9D1KTQ8_9FLAO</name>
<accession>A0A9D1KTQ8</accession>
<gene>
    <name evidence="1" type="ORF">IAC44_05140</name>
</gene>
<evidence type="ECO:0000313" key="1">
    <source>
        <dbReference type="EMBL" id="HIT98208.1"/>
    </source>
</evidence>
<comment type="caution">
    <text evidence="1">The sequence shown here is derived from an EMBL/GenBank/DDBJ whole genome shotgun (WGS) entry which is preliminary data.</text>
</comment>
<protein>
    <submittedName>
        <fullName evidence="1">Uncharacterized protein</fullName>
    </submittedName>
</protein>